<sequence length="138" mass="14336">MAGRTGTFRESGAWGETLRFLALALLIPFLCNALVMPGTMPALNGQGQVTVILCGEDAPVQMALADDGSLAPLPAGDDERGAKPCIWSLHAQSLLVPDGTAVPADRTPDRQDFLRSIAAAPVLAEAVPPQARGPPVIL</sequence>
<proteinExistence type="predicted"/>
<dbReference type="Proteomes" id="UP000449846">
    <property type="component" value="Unassembled WGS sequence"/>
</dbReference>
<gene>
    <name evidence="2" type="ORF">GL300_03395</name>
</gene>
<accession>A0A844HJ58</accession>
<dbReference type="OrthoDB" id="7778781at2"/>
<keyword evidence="1" id="KW-1133">Transmembrane helix</keyword>
<name>A0A844HJ58_9RHOB</name>
<comment type="caution">
    <text evidence="2">The sequence shown here is derived from an EMBL/GenBank/DDBJ whole genome shotgun (WGS) entry which is preliminary data.</text>
</comment>
<reference evidence="2 3" key="1">
    <citation type="submission" date="2019-11" db="EMBL/GenBank/DDBJ databases">
        <authorList>
            <person name="Dong K."/>
        </authorList>
    </citation>
    <scope>NUCLEOTIDE SEQUENCE [LARGE SCALE GENOMIC DNA]</scope>
    <source>
        <strain evidence="2 3">NBRC 112902</strain>
    </source>
</reference>
<organism evidence="2 3">
    <name type="scientific">Paracoccus litorisediminis</name>
    <dbReference type="NCBI Taxonomy" id="2006130"/>
    <lineage>
        <taxon>Bacteria</taxon>
        <taxon>Pseudomonadati</taxon>
        <taxon>Pseudomonadota</taxon>
        <taxon>Alphaproteobacteria</taxon>
        <taxon>Rhodobacterales</taxon>
        <taxon>Paracoccaceae</taxon>
        <taxon>Paracoccus</taxon>
    </lineage>
</organism>
<keyword evidence="3" id="KW-1185">Reference proteome</keyword>
<dbReference type="EMBL" id="WMIG01000001">
    <property type="protein sequence ID" value="MTH58255.1"/>
    <property type="molecule type" value="Genomic_DNA"/>
</dbReference>
<protein>
    <recommendedName>
        <fullName evidence="4">DUF2946 domain-containing protein</fullName>
    </recommendedName>
</protein>
<keyword evidence="1" id="KW-0472">Membrane</keyword>
<evidence type="ECO:0008006" key="4">
    <source>
        <dbReference type="Google" id="ProtNLM"/>
    </source>
</evidence>
<evidence type="ECO:0000256" key="1">
    <source>
        <dbReference type="SAM" id="Phobius"/>
    </source>
</evidence>
<dbReference type="AlphaFoldDB" id="A0A844HJ58"/>
<evidence type="ECO:0000313" key="2">
    <source>
        <dbReference type="EMBL" id="MTH58255.1"/>
    </source>
</evidence>
<evidence type="ECO:0000313" key="3">
    <source>
        <dbReference type="Proteomes" id="UP000449846"/>
    </source>
</evidence>
<dbReference type="RefSeq" id="WP_155038146.1">
    <property type="nucleotide sequence ID" value="NZ_JBHGCD010000001.1"/>
</dbReference>
<keyword evidence="1" id="KW-0812">Transmembrane</keyword>
<feature type="transmembrane region" description="Helical" evidence="1">
    <location>
        <begin position="20"/>
        <end position="40"/>
    </location>
</feature>